<dbReference type="AlphaFoldDB" id="A0A967BEP1"/>
<evidence type="ECO:0000256" key="1">
    <source>
        <dbReference type="SAM" id="SignalP"/>
    </source>
</evidence>
<evidence type="ECO:0000313" key="3">
    <source>
        <dbReference type="Proteomes" id="UP000639775"/>
    </source>
</evidence>
<proteinExistence type="predicted"/>
<reference evidence="2" key="1">
    <citation type="submission" date="2020-03" db="EMBL/GenBank/DDBJ databases">
        <title>Roseovarius gahaiensis sp. nov., isolated from Gahai Saline Lake, China.</title>
        <authorList>
            <person name="Sun X."/>
        </authorList>
    </citation>
    <scope>NUCLEOTIDE SEQUENCE</scope>
    <source>
        <strain evidence="2">GH877</strain>
    </source>
</reference>
<accession>A0A967BEP1</accession>
<name>A0A967BEP1_9RHOB</name>
<dbReference type="RefSeq" id="WP_167198934.1">
    <property type="nucleotide sequence ID" value="NZ_JAAORB010000036.1"/>
</dbReference>
<organism evidence="2 3">
    <name type="scientific">Roseovarius gahaiensis</name>
    <dbReference type="NCBI Taxonomy" id="2716691"/>
    <lineage>
        <taxon>Bacteria</taxon>
        <taxon>Pseudomonadati</taxon>
        <taxon>Pseudomonadota</taxon>
        <taxon>Alphaproteobacteria</taxon>
        <taxon>Rhodobacterales</taxon>
        <taxon>Roseobacteraceae</taxon>
        <taxon>Roseovarius</taxon>
    </lineage>
</organism>
<feature type="chain" id="PRO_5036948287" description="Tetratricopeptide repeat-containing protein" evidence="1">
    <location>
        <begin position="21"/>
        <end position="509"/>
    </location>
</feature>
<dbReference type="Proteomes" id="UP000639775">
    <property type="component" value="Unassembled WGS sequence"/>
</dbReference>
<gene>
    <name evidence="2" type="ORF">HAT86_13745</name>
</gene>
<keyword evidence="1" id="KW-0732">Signal</keyword>
<comment type="caution">
    <text evidence="2">The sequence shown here is derived from an EMBL/GenBank/DDBJ whole genome shotgun (WGS) entry which is preliminary data.</text>
</comment>
<sequence>MRQAKALILVFLAAPVSTTAQEPLSAIDWLDAPVSVSVAAPRSVPPDESPISKGIITPDVAVMPLGAQRSDSVGLLPSDTTGLPSHLWQASTTATLMAQLSALPDTPLPATQALYYTLLLAEADPPADAGANAAFLIARLNALRTYGAVDPALALLERAGPATAPLFDSWLDLALLAGVEDAPCEALAQNPVLTDRYSARIYCTARAGDWQTAALTFESAQALGLLSAVEADLLAQFLDPETIDTGPELPPTPGMTPLIFRLYEAMGRPMPTGGLPRAYAMADLRPTAGWKARIEAAERLARTGALPPNRLLGLYTERTPAASGGVWDRAKAIQSFDKALGSAQPERIAATLPAAWRAMREQGLHIVFADLFGQELLDHRLPDGPAADLALRIALLSPDYEQAAPKATKSHQFLAGLAQGTPEAKLARSDMEQAITDAFATTGPSPDHAGLLNTGKLGQAILNAALQLDTAGPRGYAQITSALSTLRAVGLEDTARRAALQLLLLDGRA</sequence>
<keyword evidence="3" id="KW-1185">Reference proteome</keyword>
<feature type="signal peptide" evidence="1">
    <location>
        <begin position="1"/>
        <end position="20"/>
    </location>
</feature>
<protein>
    <recommendedName>
        <fullName evidence="4">Tetratricopeptide repeat-containing protein</fullName>
    </recommendedName>
</protein>
<dbReference type="EMBL" id="JAAORB010000036">
    <property type="protein sequence ID" value="NHQ75518.1"/>
    <property type="molecule type" value="Genomic_DNA"/>
</dbReference>
<evidence type="ECO:0000313" key="2">
    <source>
        <dbReference type="EMBL" id="NHQ75518.1"/>
    </source>
</evidence>
<evidence type="ECO:0008006" key="4">
    <source>
        <dbReference type="Google" id="ProtNLM"/>
    </source>
</evidence>